<sequence>MSSISPYHQELLLDLAFQSIEYGLQHHHEIPVDEAQYPEPLQAIRSAFVTLLRKHQLRGCIGSLAPSRPLVIEVAHNAYASAFHDFRFVNISSAELPLLTIEISVLSPQKLMQFISEDDLLRQLRPMIDGLTIEDNGRRATFLPQVWQQLPDRQTFLQHLKEKAGLPFDYWSDTLKAYHYTVEHFAAPPKNSVIST</sequence>
<organism evidence="2 3">
    <name type="scientific">Zooshikella harenae</name>
    <dbReference type="NCBI Taxonomy" id="2827238"/>
    <lineage>
        <taxon>Bacteria</taxon>
        <taxon>Pseudomonadati</taxon>
        <taxon>Pseudomonadota</taxon>
        <taxon>Gammaproteobacteria</taxon>
        <taxon>Oceanospirillales</taxon>
        <taxon>Zooshikellaceae</taxon>
        <taxon>Zooshikella</taxon>
    </lineage>
</organism>
<comment type="caution">
    <text evidence="2">The sequence shown here is derived from an EMBL/GenBank/DDBJ whole genome shotgun (WGS) entry which is preliminary data.</text>
</comment>
<dbReference type="Gene3D" id="3.30.1490.150">
    <property type="entry name" value="Hypothetical protein ph0010, domain 2"/>
    <property type="match status" value="1"/>
</dbReference>
<dbReference type="PANTHER" id="PTHR13016:SF0">
    <property type="entry name" value="AMME SYNDROME CANDIDATE GENE 1 PROTEIN"/>
    <property type="match status" value="1"/>
</dbReference>
<protein>
    <submittedName>
        <fullName evidence="2">AmmeMemoRadiSam system protein A</fullName>
    </submittedName>
</protein>
<dbReference type="PANTHER" id="PTHR13016">
    <property type="entry name" value="AMMECR1 HOMOLOG"/>
    <property type="match status" value="1"/>
</dbReference>
<dbReference type="EMBL" id="JAGSOY010000102">
    <property type="protein sequence ID" value="MBU2713758.1"/>
    <property type="molecule type" value="Genomic_DNA"/>
</dbReference>
<accession>A0ABS5ZIQ1</accession>
<evidence type="ECO:0000259" key="1">
    <source>
        <dbReference type="PROSITE" id="PS51112"/>
    </source>
</evidence>
<dbReference type="InterPro" id="IPR027485">
    <property type="entry name" value="AMMECR1_N"/>
</dbReference>
<dbReference type="Gene3D" id="3.30.700.20">
    <property type="entry name" value="Hypothetical protein ph0010, domain 1"/>
    <property type="match status" value="1"/>
</dbReference>
<dbReference type="SUPFAM" id="SSF143447">
    <property type="entry name" value="AMMECR1-like"/>
    <property type="match status" value="1"/>
</dbReference>
<evidence type="ECO:0000313" key="2">
    <source>
        <dbReference type="EMBL" id="MBU2713758.1"/>
    </source>
</evidence>
<dbReference type="InterPro" id="IPR002733">
    <property type="entry name" value="AMMECR1_domain"/>
</dbReference>
<dbReference type="Proteomes" id="UP000690515">
    <property type="component" value="Unassembled WGS sequence"/>
</dbReference>
<dbReference type="PROSITE" id="PS51112">
    <property type="entry name" value="AMMECR1"/>
    <property type="match status" value="1"/>
</dbReference>
<dbReference type="RefSeq" id="WP_215822042.1">
    <property type="nucleotide sequence ID" value="NZ_JAGSOY010000102.1"/>
</dbReference>
<dbReference type="InterPro" id="IPR027623">
    <property type="entry name" value="AmmeMemoSam_A"/>
</dbReference>
<gene>
    <name evidence="2" type="primary">amrA</name>
    <name evidence="2" type="ORF">KCG35_22150</name>
</gene>
<proteinExistence type="predicted"/>
<feature type="domain" description="AMMECR1" evidence="1">
    <location>
        <begin position="6"/>
        <end position="196"/>
    </location>
</feature>
<keyword evidence="3" id="KW-1185">Reference proteome</keyword>
<dbReference type="InterPro" id="IPR023473">
    <property type="entry name" value="AMMECR1"/>
</dbReference>
<evidence type="ECO:0000313" key="3">
    <source>
        <dbReference type="Proteomes" id="UP000690515"/>
    </source>
</evidence>
<name>A0ABS5ZIQ1_9GAMM</name>
<dbReference type="InterPro" id="IPR036071">
    <property type="entry name" value="AMMECR1_dom_sf"/>
</dbReference>
<reference evidence="2 3" key="1">
    <citation type="submission" date="2021-04" db="EMBL/GenBank/DDBJ databases">
        <authorList>
            <person name="Pira H."/>
            <person name="Risdian C."/>
            <person name="Wink J."/>
        </authorList>
    </citation>
    <scope>NUCLEOTIDE SEQUENCE [LARGE SCALE GENOMIC DNA]</scope>
    <source>
        <strain evidence="2 3">WH53</strain>
    </source>
</reference>
<dbReference type="Pfam" id="PF01871">
    <property type="entry name" value="AMMECR1"/>
    <property type="match status" value="1"/>
</dbReference>
<dbReference type="NCBIfam" id="TIGR04335">
    <property type="entry name" value="AmmeMemoSam_A"/>
    <property type="match status" value="1"/>
</dbReference>